<dbReference type="InterPro" id="IPR011330">
    <property type="entry name" value="Glyco_hydro/deAcase_b/a-brl"/>
</dbReference>
<accession>A0A2P6V9Q1</accession>
<dbReference type="Pfam" id="PF10441">
    <property type="entry name" value="Urb2"/>
    <property type="match status" value="1"/>
</dbReference>
<feature type="compositionally biased region" description="Low complexity" evidence="1">
    <location>
        <begin position="827"/>
        <end position="842"/>
    </location>
</feature>
<name>A0A2P6V9Q1_9CHLO</name>
<feature type="region of interest" description="Disordered" evidence="1">
    <location>
        <begin position="2234"/>
        <end position="2260"/>
    </location>
</feature>
<sequence>MAALACTFRLLYSGDATFDRKLDAAEQLVAELLGGAEDGAPAAAVPLPPLVHAHYLRSLLEWACGALTKKSDSASDGKKGKKRKQQAVDAADGGAATAAAATSQPKLQPRCWAVLTAVLASGGTPASQAPPAALLPAATTALQLLHGHQGAADDLVAQVAALLQLLASKFAVSFRPSLEHAAAAGEAALAGHAAAAAAAAGDAAAWTHAAAAAAQLLLAAASGHPNQRKVWDAAVLRLLPLLASAAFPAENSGSSDSELPSRCRCLLEALLFHPQHVAALAAAGAAEMAAAVAEAGGNVDDAKVAGKDESQQQQQPAEQQPGGGAGSYAAQLFEVLRRHVEAEELPLELLTWMAGRFCAAVRQHRRIAETEAAITSQAHGRRAHTAAAEEEDGGGEAAAEGSRAPRPATTAGGLSPLADFHFWLALLRTLQPHVVRLQETAGGSGALAAALSGVAGLADALERHRLYRPTDDPAGHQRLLLQQLADSALALAQQQQQSGSGVDATAARSVLPAALAVLRGILAVEHRVIQSQLPLLWPLLLWVAAGGAGGSNSEGGLAAEVASSLVAAFAELRQLEVLLRSLTVALLRQEAAAGGAAAAAASAVLHGACFQAALAGAVRRLPSGQVPMVLRLAAEGVGQLGSSGNASAGALLLLDVYSCCLASLAVDLTTAATAAVAAQALVAALAVPLLPLLAAAGGGEVQKQAGAGLLPALLRLYRFALEVHGRCAGLHPEVSPLPGRHAQRPRGEAAAPGGYFAPLLQAAGGDAAAPQPAELLAAAGGADGALRLALLQAAEQQLHVRYLQLQYLTHSCPVTLLPAAGGEAGEEASGQQRAAEQQASQERQQRDRQDAEGELAQLAGFLVAAAAEQAAGEGATDDDLAVLRLAAGALPQVQAWAAPTALQALLQACLQGAAAGGGDGMAVRRRRLCCELLGGELLELRQLSAALPAAAAAELGAQLSAVLGGQGAQPEAVGSAKKKRKNERKGCIADGSVGSHGAAVLEQLGRLANGKAVKASAWAAAVEGASPGVVAAAVAGADSNGSSKKRRLQSTGGEPAAAGALLAVQWQAQVLSQLPLVCLQPEAAAGMAAVGMAGVLCCWQGGLARHDLASALPAVCSCLALLARLAECSVGLATQLQLLPQVLHAVLVAAGSAAAAGGVSAAIQQQLAAAAKHSRSVMQAVCAAHLTTPSGGASEMQQLVQRLSQQLAQGAACERWAAAELAEACLAAFCSAASSSDSRVAGDILRGTGASNQQQPALPEAAAAVLGAAAASLEVAVAAALPAAAAAAAGDGSSWQDALLAGSLFAGSVQLLRLRCCDLPAVDELERRQQAGGGCLSGMATGLQAAAGLLERALPGAQQEGVHGDSMVLLAQPLLEYVAACCQVTGRMRPAASLEHYISLLALLLRALARQPAAAGWPVPPARQTLPFAAAFPAAAATVAGGGEQAAASGSARPLLLGALRELVAGSSSQQLLAPLRFAEAALPASIRGGASSVLALPLSELMLVLLEAAAGSRQQRLLGQHSERLALLLTGFVTATAFAPQQAAQQAAAPPSLPQLAAAILAAAEGSSSGSSTSVAVAGSPATAPAAAGAAPAADEVAALCTALRVLESLAARPKLFPLPPATTSSILSCVEAVWTAYAEPQQAEGRVAAAALPAFRFRMGAASGAGLFAASCNLLMALLRHRQQELRRCLPLMLRTLRALLRFLAAAELSAKLQAEVLAPLAADSGGAVAVLPEPERDRRWRVKCAELLAVVMAELAALKEAGVGRYCPQLLADYLLLAAAPPSARSRALLHYASPAAALAASAGANAAGTVAAAAAAAEEDALAGEPLSAEAGAALRRGAYALYGACSAAEIQFLYASLAGGATGQRGSGSSSSAVASWRAALAALKADYERSYKYTGKSVNSGAMRAQLRACLMLAAVVAATAVAPSLSAPGGLSPDQVPMFVLLTHDDGVDSEARSTMLDVTKGRASADGCQVSATFFVQKDTKGWTACKDVVSVYEKGHEIADHTVSHVTLSGTKKSFVEAEIIGARDKLAACGIPKEDIVGARPPYLNTDVQYRQVLAEHGFLYDSSLIEDWQNSVSQGFGNRVWPWDMSNGNPVNCSIPDVIEDTTQGCSADESYPLWQVPMWRYSNKTWGDKPYTMDPGYSFDCECQNDTFSTYDILKGNFDEAYAGNRAPFPVYIHEYWMKEGNNKADLKKFVDYATGKPDVWFVTMRQLLAWMQNPVPKDQLTPKALGCGNPGGAPGSLAGSGGGSGGN</sequence>
<keyword evidence="5" id="KW-1185">Reference proteome</keyword>
<dbReference type="SUPFAM" id="SSF88713">
    <property type="entry name" value="Glycoside hydrolase/deacetylase"/>
    <property type="match status" value="1"/>
</dbReference>
<dbReference type="Pfam" id="PF01522">
    <property type="entry name" value="Polysacc_deac_1"/>
    <property type="match status" value="1"/>
</dbReference>
<dbReference type="InterPro" id="IPR018849">
    <property type="entry name" value="Urb2/Npa2_C"/>
</dbReference>
<feature type="domain" description="Nucleolar 27S pre-rRNA processing Urb2/Npa2 C-terminal" evidence="3">
    <location>
        <begin position="1603"/>
        <end position="1902"/>
    </location>
</feature>
<gene>
    <name evidence="4" type="ORF">C2E20_5861</name>
</gene>
<dbReference type="InterPro" id="IPR002509">
    <property type="entry name" value="NODB_dom"/>
</dbReference>
<feature type="region of interest" description="Disordered" evidence="1">
    <location>
        <begin position="372"/>
        <end position="411"/>
    </location>
</feature>
<evidence type="ECO:0000259" key="3">
    <source>
        <dbReference type="Pfam" id="PF10441"/>
    </source>
</evidence>
<dbReference type="InterPro" id="IPR052609">
    <property type="entry name" value="Ribosome_Biogenesis_Reg"/>
</dbReference>
<comment type="caution">
    <text evidence="4">The sequence shown here is derived from an EMBL/GenBank/DDBJ whole genome shotgun (WGS) entry which is preliminary data.</text>
</comment>
<feature type="domain" description="NodB homology" evidence="2">
    <location>
        <begin position="1947"/>
        <end position="2069"/>
    </location>
</feature>
<dbReference type="Proteomes" id="UP000239649">
    <property type="component" value="Unassembled WGS sequence"/>
</dbReference>
<feature type="region of interest" description="Disordered" evidence="1">
    <location>
        <begin position="70"/>
        <end position="89"/>
    </location>
</feature>
<proteinExistence type="predicted"/>
<dbReference type="PANTHER" id="PTHR15682">
    <property type="entry name" value="UNHEALTHY RIBOSOME BIOGENESIS PROTEIN 2 HOMOLOG"/>
    <property type="match status" value="1"/>
</dbReference>
<dbReference type="CDD" id="cd10919">
    <property type="entry name" value="CE4_CDA_like"/>
    <property type="match status" value="1"/>
</dbReference>
<dbReference type="GO" id="GO:0042254">
    <property type="term" value="P:ribosome biogenesis"/>
    <property type="evidence" value="ECO:0007669"/>
    <property type="project" value="TreeGrafter"/>
</dbReference>
<dbReference type="OrthoDB" id="504708at2759"/>
<evidence type="ECO:0000313" key="5">
    <source>
        <dbReference type="Proteomes" id="UP000239649"/>
    </source>
</evidence>
<dbReference type="EMBL" id="LHPF02000018">
    <property type="protein sequence ID" value="PSC70814.1"/>
    <property type="molecule type" value="Genomic_DNA"/>
</dbReference>
<dbReference type="PANTHER" id="PTHR15682:SF2">
    <property type="entry name" value="UNHEALTHY RIBOSOME BIOGENESIS PROTEIN 2 HOMOLOG"/>
    <property type="match status" value="1"/>
</dbReference>
<protein>
    <submittedName>
        <fullName evidence="4">Polysaccharide deacetylase</fullName>
    </submittedName>
</protein>
<dbReference type="GO" id="GO:0005975">
    <property type="term" value="P:carbohydrate metabolic process"/>
    <property type="evidence" value="ECO:0007669"/>
    <property type="project" value="InterPro"/>
</dbReference>
<organism evidence="4 5">
    <name type="scientific">Micractinium conductrix</name>
    <dbReference type="NCBI Taxonomy" id="554055"/>
    <lineage>
        <taxon>Eukaryota</taxon>
        <taxon>Viridiplantae</taxon>
        <taxon>Chlorophyta</taxon>
        <taxon>core chlorophytes</taxon>
        <taxon>Trebouxiophyceae</taxon>
        <taxon>Chlorellales</taxon>
        <taxon>Chlorellaceae</taxon>
        <taxon>Chlorella clade</taxon>
        <taxon>Micractinium</taxon>
    </lineage>
</organism>
<dbReference type="Gene3D" id="3.20.20.370">
    <property type="entry name" value="Glycoside hydrolase/deacetylase"/>
    <property type="match status" value="1"/>
</dbReference>
<feature type="region of interest" description="Disordered" evidence="1">
    <location>
        <begin position="305"/>
        <end position="325"/>
    </location>
</feature>
<feature type="compositionally biased region" description="Low complexity" evidence="1">
    <location>
        <begin position="311"/>
        <end position="320"/>
    </location>
</feature>
<dbReference type="GO" id="GO:0016810">
    <property type="term" value="F:hydrolase activity, acting on carbon-nitrogen (but not peptide) bonds"/>
    <property type="evidence" value="ECO:0007669"/>
    <property type="project" value="InterPro"/>
</dbReference>
<feature type="region of interest" description="Disordered" evidence="1">
    <location>
        <begin position="823"/>
        <end position="851"/>
    </location>
</feature>
<dbReference type="GO" id="GO:0005730">
    <property type="term" value="C:nucleolus"/>
    <property type="evidence" value="ECO:0007669"/>
    <property type="project" value="TreeGrafter"/>
</dbReference>
<evidence type="ECO:0000259" key="2">
    <source>
        <dbReference type="Pfam" id="PF01522"/>
    </source>
</evidence>
<evidence type="ECO:0000256" key="1">
    <source>
        <dbReference type="SAM" id="MobiDB-lite"/>
    </source>
</evidence>
<reference evidence="4 5" key="1">
    <citation type="journal article" date="2018" name="Plant J.">
        <title>Genome sequences of Chlorella sorokiniana UTEX 1602 and Micractinium conductrix SAG 241.80: implications to maltose excretion by a green alga.</title>
        <authorList>
            <person name="Arriola M.B."/>
            <person name="Velmurugan N."/>
            <person name="Zhang Y."/>
            <person name="Plunkett M.H."/>
            <person name="Hondzo H."/>
            <person name="Barney B.M."/>
        </authorList>
    </citation>
    <scope>NUCLEOTIDE SEQUENCE [LARGE SCALE GENOMIC DNA]</scope>
    <source>
        <strain evidence="4 5">SAG 241.80</strain>
    </source>
</reference>
<evidence type="ECO:0000313" key="4">
    <source>
        <dbReference type="EMBL" id="PSC70814.1"/>
    </source>
</evidence>
<feature type="compositionally biased region" description="Gly residues" evidence="1">
    <location>
        <begin position="2241"/>
        <end position="2260"/>
    </location>
</feature>